<comment type="caution">
    <text evidence="2">The sequence shown here is derived from an EMBL/GenBank/DDBJ whole genome shotgun (WGS) entry which is preliminary data.</text>
</comment>
<dbReference type="InterPro" id="IPR036673">
    <property type="entry name" value="Cyanovirin-N_sf"/>
</dbReference>
<dbReference type="RefSeq" id="XP_064665232.1">
    <property type="nucleotide sequence ID" value="XM_064816281.1"/>
</dbReference>
<dbReference type="Gene3D" id="2.30.60.10">
    <property type="entry name" value="Cyanovirin-N"/>
    <property type="match status" value="1"/>
</dbReference>
<name>A0AAN6QI31_9PEZI</name>
<protein>
    <submittedName>
        <fullName evidence="2">Cyanovirin-N</fullName>
    </submittedName>
</protein>
<feature type="domain" description="Cyanovirin-N" evidence="1">
    <location>
        <begin position="2"/>
        <end position="105"/>
    </location>
</feature>
<dbReference type="InterPro" id="IPR011058">
    <property type="entry name" value="Cyanovirin-N"/>
</dbReference>
<sequence>MSFHASAEDIRVDDGYMLRARLRNADGELVDAEMDLNQFIGNENGSFEWGGVNFSHSAEGISFSLEGDDSVPILRAGLKDVEGNVQWRDLNLAERIGNNDGSFEFI</sequence>
<reference evidence="2" key="2">
    <citation type="submission" date="2023-05" db="EMBL/GenBank/DDBJ databases">
        <authorList>
            <consortium name="Lawrence Berkeley National Laboratory"/>
            <person name="Steindorff A."/>
            <person name="Hensen N."/>
            <person name="Bonometti L."/>
            <person name="Westerberg I."/>
            <person name="Brannstrom I.O."/>
            <person name="Guillou S."/>
            <person name="Cros-Aarteil S."/>
            <person name="Calhoun S."/>
            <person name="Haridas S."/>
            <person name="Kuo A."/>
            <person name="Mondo S."/>
            <person name="Pangilinan J."/>
            <person name="Riley R."/>
            <person name="Labutti K."/>
            <person name="Andreopoulos B."/>
            <person name="Lipzen A."/>
            <person name="Chen C."/>
            <person name="Yanf M."/>
            <person name="Daum C."/>
            <person name="Ng V."/>
            <person name="Clum A."/>
            <person name="Ohm R."/>
            <person name="Martin F."/>
            <person name="Silar P."/>
            <person name="Natvig D."/>
            <person name="Lalanne C."/>
            <person name="Gautier V."/>
            <person name="Ament-Velasquez S.L."/>
            <person name="Kruys A."/>
            <person name="Hutchinson M.I."/>
            <person name="Powell A.J."/>
            <person name="Barry K."/>
            <person name="Miller A.N."/>
            <person name="Grigoriev I.V."/>
            <person name="Debuchy R."/>
            <person name="Gladieux P."/>
            <person name="Thoren M.H."/>
            <person name="Johannesson H."/>
        </authorList>
    </citation>
    <scope>NUCLEOTIDE SEQUENCE</scope>
    <source>
        <strain evidence="2">CBS 508.74</strain>
    </source>
</reference>
<evidence type="ECO:0000313" key="2">
    <source>
        <dbReference type="EMBL" id="KAK4107662.1"/>
    </source>
</evidence>
<dbReference type="AlphaFoldDB" id="A0AAN6QI31"/>
<gene>
    <name evidence="2" type="ORF">N656DRAFT_784986</name>
</gene>
<dbReference type="Pfam" id="PF08881">
    <property type="entry name" value="CVNH"/>
    <property type="match status" value="1"/>
</dbReference>
<organism evidence="2 3">
    <name type="scientific">Canariomyces notabilis</name>
    <dbReference type="NCBI Taxonomy" id="2074819"/>
    <lineage>
        <taxon>Eukaryota</taxon>
        <taxon>Fungi</taxon>
        <taxon>Dikarya</taxon>
        <taxon>Ascomycota</taxon>
        <taxon>Pezizomycotina</taxon>
        <taxon>Sordariomycetes</taxon>
        <taxon>Sordariomycetidae</taxon>
        <taxon>Sordariales</taxon>
        <taxon>Chaetomiaceae</taxon>
        <taxon>Canariomyces</taxon>
    </lineage>
</organism>
<proteinExistence type="predicted"/>
<dbReference type="SUPFAM" id="SSF51322">
    <property type="entry name" value="Cyanovirin-N"/>
    <property type="match status" value="1"/>
</dbReference>
<dbReference type="SMART" id="SM01111">
    <property type="entry name" value="CVNH"/>
    <property type="match status" value="1"/>
</dbReference>
<dbReference type="Proteomes" id="UP001302812">
    <property type="component" value="Unassembled WGS sequence"/>
</dbReference>
<dbReference type="PANTHER" id="PTHR42076">
    <property type="entry name" value="CYANOVIRIN-N HOMOLOG"/>
    <property type="match status" value="1"/>
</dbReference>
<accession>A0AAN6QI31</accession>
<dbReference type="GeneID" id="89940406"/>
<dbReference type="EMBL" id="MU853370">
    <property type="protein sequence ID" value="KAK4107662.1"/>
    <property type="molecule type" value="Genomic_DNA"/>
</dbReference>
<reference evidence="2" key="1">
    <citation type="journal article" date="2023" name="Mol. Phylogenet. Evol.">
        <title>Genome-scale phylogeny and comparative genomics of the fungal order Sordariales.</title>
        <authorList>
            <person name="Hensen N."/>
            <person name="Bonometti L."/>
            <person name="Westerberg I."/>
            <person name="Brannstrom I.O."/>
            <person name="Guillou S."/>
            <person name="Cros-Aarteil S."/>
            <person name="Calhoun S."/>
            <person name="Haridas S."/>
            <person name="Kuo A."/>
            <person name="Mondo S."/>
            <person name="Pangilinan J."/>
            <person name="Riley R."/>
            <person name="LaButti K."/>
            <person name="Andreopoulos B."/>
            <person name="Lipzen A."/>
            <person name="Chen C."/>
            <person name="Yan M."/>
            <person name="Daum C."/>
            <person name="Ng V."/>
            <person name="Clum A."/>
            <person name="Steindorff A."/>
            <person name="Ohm R.A."/>
            <person name="Martin F."/>
            <person name="Silar P."/>
            <person name="Natvig D.O."/>
            <person name="Lalanne C."/>
            <person name="Gautier V."/>
            <person name="Ament-Velasquez S.L."/>
            <person name="Kruys A."/>
            <person name="Hutchinson M.I."/>
            <person name="Powell A.J."/>
            <person name="Barry K."/>
            <person name="Miller A.N."/>
            <person name="Grigoriev I.V."/>
            <person name="Debuchy R."/>
            <person name="Gladieux P."/>
            <person name="Hiltunen Thoren M."/>
            <person name="Johannesson H."/>
        </authorList>
    </citation>
    <scope>NUCLEOTIDE SEQUENCE</scope>
    <source>
        <strain evidence="2">CBS 508.74</strain>
    </source>
</reference>
<evidence type="ECO:0000313" key="3">
    <source>
        <dbReference type="Proteomes" id="UP001302812"/>
    </source>
</evidence>
<keyword evidence="3" id="KW-1185">Reference proteome</keyword>
<dbReference type="PANTHER" id="PTHR42076:SF1">
    <property type="entry name" value="CYANOVIRIN-N DOMAIN-CONTAINING PROTEIN"/>
    <property type="match status" value="1"/>
</dbReference>
<evidence type="ECO:0000259" key="1">
    <source>
        <dbReference type="SMART" id="SM01111"/>
    </source>
</evidence>